<name>A0A4R2RLN8_9BACL</name>
<dbReference type="OrthoDB" id="9858537at2"/>
<proteinExistence type="predicted"/>
<protein>
    <submittedName>
        <fullName evidence="1">Uncharacterized protein</fullName>
    </submittedName>
</protein>
<evidence type="ECO:0000313" key="1">
    <source>
        <dbReference type="EMBL" id="TCP63549.1"/>
    </source>
</evidence>
<evidence type="ECO:0000313" key="2">
    <source>
        <dbReference type="Proteomes" id="UP000294746"/>
    </source>
</evidence>
<dbReference type="AlphaFoldDB" id="A0A4R2RLN8"/>
<dbReference type="Proteomes" id="UP000294746">
    <property type="component" value="Unassembled WGS sequence"/>
</dbReference>
<reference evidence="1 2" key="1">
    <citation type="submission" date="2019-03" db="EMBL/GenBank/DDBJ databases">
        <title>Genomic Encyclopedia of Type Strains, Phase IV (KMG-IV): sequencing the most valuable type-strain genomes for metagenomic binning, comparative biology and taxonomic classification.</title>
        <authorList>
            <person name="Goeker M."/>
        </authorList>
    </citation>
    <scope>NUCLEOTIDE SEQUENCE [LARGE SCALE GENOMIC DNA]</scope>
    <source>
        <strain evidence="1 2">DSM 46831</strain>
    </source>
</reference>
<gene>
    <name evidence="1" type="ORF">EDD57_15018</name>
</gene>
<comment type="caution">
    <text evidence="1">The sequence shown here is derived from an EMBL/GenBank/DDBJ whole genome shotgun (WGS) entry which is preliminary data.</text>
</comment>
<accession>A0A4R2RLN8</accession>
<sequence length="77" mass="8900">MKRNYLIILSVTVLSLYTFGGSVRGFFNIPDLNGSFEQQTIAKSPDKDEDEKWWSEFFDESKELSSSILQEITDLFP</sequence>
<dbReference type="RefSeq" id="WP_131849802.1">
    <property type="nucleotide sequence ID" value="NZ_SLXV01000050.1"/>
</dbReference>
<keyword evidence="2" id="KW-1185">Reference proteome</keyword>
<dbReference type="EMBL" id="SLXV01000050">
    <property type="protein sequence ID" value="TCP63549.1"/>
    <property type="molecule type" value="Genomic_DNA"/>
</dbReference>
<organism evidence="1 2">
    <name type="scientific">Baia soyae</name>
    <dbReference type="NCBI Taxonomy" id="1544746"/>
    <lineage>
        <taxon>Bacteria</taxon>
        <taxon>Bacillati</taxon>
        <taxon>Bacillota</taxon>
        <taxon>Bacilli</taxon>
        <taxon>Bacillales</taxon>
        <taxon>Thermoactinomycetaceae</taxon>
        <taxon>Baia</taxon>
    </lineage>
</organism>